<proteinExistence type="predicted"/>
<protein>
    <submittedName>
        <fullName evidence="1">Uncharacterized protein</fullName>
    </submittedName>
</protein>
<accession>A0A8E2DDL0</accession>
<evidence type="ECO:0000313" key="2">
    <source>
        <dbReference type="Proteomes" id="UP000250043"/>
    </source>
</evidence>
<name>A0A8E2DDL0_9APHY</name>
<dbReference type="EMBL" id="KV722792">
    <property type="protein sequence ID" value="OCH83845.1"/>
    <property type="molecule type" value="Genomic_DNA"/>
</dbReference>
<gene>
    <name evidence="1" type="ORF">OBBRIDRAFT_808696</name>
</gene>
<keyword evidence="2" id="KW-1185">Reference proteome</keyword>
<sequence>MNFPSNSCTPTPCAHQPFAPTTLPFMRAKQRPLSARSQRFLPPRLVHRRTPHRQQVYLHNSCTQTPCARQPLVPAHDAWYLHHLVQAPTDGLVPTHDARLAHHQPPPSSPSAFSLPSLSIDFPCPALVPTMLPFTCAQQRPPSTMEVNKSTYNTFACLFMTREGQNLRLLRWGEFVKAMTHVGFKYYSKGAGGSGRVFEPNDFPARKKFVWDEPHGPKKGRNGAFTHRTQSRVARKLGVLYGWDGETFVHRDSS</sequence>
<reference evidence="1 2" key="1">
    <citation type="submission" date="2016-07" db="EMBL/GenBank/DDBJ databases">
        <title>Draft genome of the white-rot fungus Obba rivulosa 3A-2.</title>
        <authorList>
            <consortium name="DOE Joint Genome Institute"/>
            <person name="Miettinen O."/>
            <person name="Riley R."/>
            <person name="Acob R."/>
            <person name="Barry K."/>
            <person name="Cullen D."/>
            <person name="De Vries R."/>
            <person name="Hainaut M."/>
            <person name="Hatakka A."/>
            <person name="Henrissat B."/>
            <person name="Hilden K."/>
            <person name="Kuo R."/>
            <person name="Labutti K."/>
            <person name="Lipzen A."/>
            <person name="Makela M.R."/>
            <person name="Sandor L."/>
            <person name="Spatafora J.W."/>
            <person name="Grigoriev I.V."/>
            <person name="Hibbett D.S."/>
        </authorList>
    </citation>
    <scope>NUCLEOTIDE SEQUENCE [LARGE SCALE GENOMIC DNA]</scope>
    <source>
        <strain evidence="1 2">3A-2</strain>
    </source>
</reference>
<evidence type="ECO:0000313" key="1">
    <source>
        <dbReference type="EMBL" id="OCH83845.1"/>
    </source>
</evidence>
<organism evidence="1 2">
    <name type="scientific">Obba rivulosa</name>
    <dbReference type="NCBI Taxonomy" id="1052685"/>
    <lineage>
        <taxon>Eukaryota</taxon>
        <taxon>Fungi</taxon>
        <taxon>Dikarya</taxon>
        <taxon>Basidiomycota</taxon>
        <taxon>Agaricomycotina</taxon>
        <taxon>Agaricomycetes</taxon>
        <taxon>Polyporales</taxon>
        <taxon>Gelatoporiaceae</taxon>
        <taxon>Obba</taxon>
    </lineage>
</organism>
<dbReference type="OrthoDB" id="2922289at2759"/>
<dbReference type="AlphaFoldDB" id="A0A8E2DDL0"/>
<dbReference type="Proteomes" id="UP000250043">
    <property type="component" value="Unassembled WGS sequence"/>
</dbReference>